<keyword evidence="3" id="KW-1185">Reference proteome</keyword>
<dbReference type="Gene3D" id="3.90.79.10">
    <property type="entry name" value="Nucleoside Triphosphate Pyrophosphohydrolase"/>
    <property type="match status" value="1"/>
</dbReference>
<dbReference type="EMBL" id="JAOQKC010000020">
    <property type="protein sequence ID" value="MCU6697826.1"/>
    <property type="molecule type" value="Genomic_DNA"/>
</dbReference>
<dbReference type="Proteomes" id="UP001652461">
    <property type="component" value="Unassembled WGS sequence"/>
</dbReference>
<feature type="domain" description="Nudix hydrolase" evidence="1">
    <location>
        <begin position="29"/>
        <end position="177"/>
    </location>
</feature>
<accession>A0ABT2RZS5</accession>
<comment type="caution">
    <text evidence="2">The sequence shown here is derived from an EMBL/GenBank/DDBJ whole genome shotgun (WGS) entry which is preliminary data.</text>
</comment>
<proteinExistence type="predicted"/>
<dbReference type="SUPFAM" id="SSF55811">
    <property type="entry name" value="Nudix"/>
    <property type="match status" value="1"/>
</dbReference>
<protein>
    <submittedName>
        <fullName evidence="2">NUDIX domain-containing protein</fullName>
    </submittedName>
</protein>
<evidence type="ECO:0000313" key="3">
    <source>
        <dbReference type="Proteomes" id="UP001652461"/>
    </source>
</evidence>
<dbReference type="InterPro" id="IPR015797">
    <property type="entry name" value="NUDIX_hydrolase-like_dom_sf"/>
</dbReference>
<dbReference type="CDD" id="cd04692">
    <property type="entry name" value="NUDIX_Hydrolase"/>
    <property type="match status" value="1"/>
</dbReference>
<organism evidence="2 3">
    <name type="scientific">Laedolimicola ammoniilytica</name>
    <dbReference type="NCBI Taxonomy" id="2981771"/>
    <lineage>
        <taxon>Bacteria</taxon>
        <taxon>Bacillati</taxon>
        <taxon>Bacillota</taxon>
        <taxon>Clostridia</taxon>
        <taxon>Lachnospirales</taxon>
        <taxon>Lachnospiraceae</taxon>
        <taxon>Laedolimicola</taxon>
    </lineage>
</organism>
<reference evidence="2 3" key="1">
    <citation type="journal article" date="2021" name="ISME Commun">
        <title>Automated analysis of genomic sequences facilitates high-throughput and comprehensive description of bacteria.</title>
        <authorList>
            <person name="Hitch T.C.A."/>
        </authorList>
    </citation>
    <scope>NUCLEOTIDE SEQUENCE [LARGE SCALE GENOMIC DNA]</scope>
    <source>
        <strain evidence="2 3">Sanger_04</strain>
    </source>
</reference>
<gene>
    <name evidence="2" type="ORF">OCV63_13115</name>
</gene>
<name>A0ABT2RZS5_9FIRM</name>
<dbReference type="PANTHER" id="PTHR10885">
    <property type="entry name" value="ISOPENTENYL-DIPHOSPHATE DELTA-ISOMERASE"/>
    <property type="match status" value="1"/>
</dbReference>
<evidence type="ECO:0000313" key="2">
    <source>
        <dbReference type="EMBL" id="MCU6697826.1"/>
    </source>
</evidence>
<dbReference type="InterPro" id="IPR000086">
    <property type="entry name" value="NUDIX_hydrolase_dom"/>
</dbReference>
<sequence>MSELLDLRNADGSRTGEVKERALVHRDGDLHGTAHVWLVRYRPDKGSAEVLLQKRSANKDSYPGCYDISSAGHIPAGQDFLESAMRELREELGVEAKPEELHEVFTHVGYVEDVFYGKKFINHEYSKVYLLEYTGRVEDLKLQKEEVESVRWMDYRACLDGIRNATLKSCIFEDEFEKLTAAIEEYFRKTGRPLSCAEKTGTWAEDAQNDLQDWIEEQGIYLRQ</sequence>
<dbReference type="PANTHER" id="PTHR10885:SF20">
    <property type="entry name" value="NUDIX HYDROLASE DOMAIN-CONTAINING PROTEIN"/>
    <property type="match status" value="1"/>
</dbReference>
<dbReference type="RefSeq" id="WP_158364564.1">
    <property type="nucleotide sequence ID" value="NZ_JAOQKC010000020.1"/>
</dbReference>
<dbReference type="PROSITE" id="PS51462">
    <property type="entry name" value="NUDIX"/>
    <property type="match status" value="1"/>
</dbReference>
<evidence type="ECO:0000259" key="1">
    <source>
        <dbReference type="PROSITE" id="PS51462"/>
    </source>
</evidence>
<dbReference type="Pfam" id="PF00293">
    <property type="entry name" value="NUDIX"/>
    <property type="match status" value="1"/>
</dbReference>